<evidence type="ECO:0000313" key="8">
    <source>
        <dbReference type="Proteomes" id="UP000318212"/>
    </source>
</evidence>
<dbReference type="NCBIfam" id="TIGR00044">
    <property type="entry name" value="YggS family pyridoxal phosphate-dependent enzyme"/>
    <property type="match status" value="1"/>
</dbReference>
<feature type="region of interest" description="Disordered" evidence="5">
    <location>
        <begin position="1"/>
        <end position="21"/>
    </location>
</feature>
<dbReference type="FunFam" id="3.20.20.10:FF:000018">
    <property type="entry name" value="Pyridoxal phosphate homeostasis protein"/>
    <property type="match status" value="1"/>
</dbReference>
<dbReference type="OrthoDB" id="9804072at2"/>
<dbReference type="InterPro" id="IPR029066">
    <property type="entry name" value="PLP-binding_barrel"/>
</dbReference>
<feature type="domain" description="Alanine racemase N-terminal" evidence="6">
    <location>
        <begin position="32"/>
        <end position="253"/>
    </location>
</feature>
<evidence type="ECO:0000313" key="7">
    <source>
        <dbReference type="EMBL" id="TQD48331.1"/>
    </source>
</evidence>
<dbReference type="GO" id="GO:0030170">
    <property type="term" value="F:pyridoxal phosphate binding"/>
    <property type="evidence" value="ECO:0007669"/>
    <property type="project" value="UniProtKB-UniRule"/>
</dbReference>
<dbReference type="PANTHER" id="PTHR10146:SF14">
    <property type="entry name" value="PYRIDOXAL PHOSPHATE HOMEOSTASIS PROTEIN"/>
    <property type="match status" value="1"/>
</dbReference>
<dbReference type="EMBL" id="VICE01000048">
    <property type="protein sequence ID" value="TQD48331.1"/>
    <property type="molecule type" value="Genomic_DNA"/>
</dbReference>
<evidence type="ECO:0000256" key="4">
    <source>
        <dbReference type="RuleBase" id="RU004514"/>
    </source>
</evidence>
<evidence type="ECO:0000256" key="1">
    <source>
        <dbReference type="ARBA" id="ARBA00022898"/>
    </source>
</evidence>
<comment type="cofactor">
    <cofactor evidence="3">
        <name>pyridoxal 5'-phosphate</name>
        <dbReference type="ChEBI" id="CHEBI:597326"/>
    </cofactor>
</comment>
<dbReference type="AlphaFoldDB" id="A0A508AID4"/>
<dbReference type="Pfam" id="PF01168">
    <property type="entry name" value="Ala_racemase_N"/>
    <property type="match status" value="1"/>
</dbReference>
<dbReference type="SUPFAM" id="SSF51419">
    <property type="entry name" value="PLP-binding barrel"/>
    <property type="match status" value="1"/>
</dbReference>
<protein>
    <recommendedName>
        <fullName evidence="2">Pyridoxal phosphate homeostasis protein</fullName>
        <shortName evidence="2">PLP homeostasis protein</shortName>
    </recommendedName>
</protein>
<dbReference type="HAMAP" id="MF_02087">
    <property type="entry name" value="PLP_homeostasis"/>
    <property type="match status" value="1"/>
</dbReference>
<organism evidence="7 8">
    <name type="scientific">Marilutibacter aestuarii</name>
    <dbReference type="NCBI Taxonomy" id="1706195"/>
    <lineage>
        <taxon>Bacteria</taxon>
        <taxon>Pseudomonadati</taxon>
        <taxon>Pseudomonadota</taxon>
        <taxon>Gammaproteobacteria</taxon>
        <taxon>Lysobacterales</taxon>
        <taxon>Lysobacteraceae</taxon>
        <taxon>Marilutibacter</taxon>
    </lineage>
</organism>
<evidence type="ECO:0000256" key="3">
    <source>
        <dbReference type="PIRSR" id="PIRSR004848-1"/>
    </source>
</evidence>
<dbReference type="Proteomes" id="UP000318212">
    <property type="component" value="Unassembled WGS sequence"/>
</dbReference>
<dbReference type="Gene3D" id="3.20.20.10">
    <property type="entry name" value="Alanine racemase"/>
    <property type="match status" value="1"/>
</dbReference>
<dbReference type="PIRSF" id="PIRSF004848">
    <property type="entry name" value="YBL036c_PLPDEIII"/>
    <property type="match status" value="1"/>
</dbReference>
<sequence>MPGRRRPDNSGFDRIPAVPAPLPSDALRETLHSMRNAAAAAHRPVPRLLAVAKTQPAATVAALVEAWRQLAPGTRPALGENYVQEASSKHAELAATGLDDLEWHLIGHLQSNKAREAAALFDWVQTVDRAKLVEALARHRPAGLPPLNVLVQVNIDDEASKHGCRPADVDALADAVAAHERLRLRGLMAIPAPDPDPERRREAFRRMNACFEALRARHPGVDTLSMGMSGDYREAIAEGATLVRIGSALFGARAPKA</sequence>
<evidence type="ECO:0000256" key="5">
    <source>
        <dbReference type="SAM" id="MobiDB-lite"/>
    </source>
</evidence>
<comment type="caution">
    <text evidence="7">The sequence shown here is derived from an EMBL/GenBank/DDBJ whole genome shotgun (WGS) entry which is preliminary data.</text>
</comment>
<proteinExistence type="inferred from homology"/>
<keyword evidence="1 2" id="KW-0663">Pyridoxal phosphate</keyword>
<feature type="modified residue" description="N6-(pyridoxal phosphate)lysine" evidence="2 3">
    <location>
        <position position="53"/>
    </location>
</feature>
<comment type="similarity">
    <text evidence="2 4">Belongs to the pyridoxal phosphate-binding protein YggS/PROSC family.</text>
</comment>
<accession>A0A508AID4</accession>
<evidence type="ECO:0000259" key="6">
    <source>
        <dbReference type="Pfam" id="PF01168"/>
    </source>
</evidence>
<dbReference type="PANTHER" id="PTHR10146">
    <property type="entry name" value="PROLINE SYNTHETASE CO-TRANSCRIBED BACTERIAL HOMOLOG PROTEIN"/>
    <property type="match status" value="1"/>
</dbReference>
<reference evidence="7 8" key="1">
    <citation type="submission" date="2019-06" db="EMBL/GenBank/DDBJ databases">
        <title>Lysobacter alkalisoli sp. nov. isolated from saline soil.</title>
        <authorList>
            <person name="Sun J.-Q."/>
            <person name="Xu L."/>
        </authorList>
    </citation>
    <scope>NUCLEOTIDE SEQUENCE [LARGE SCALE GENOMIC DNA]</scope>
    <source>
        <strain evidence="7 8">JCM 31130</strain>
    </source>
</reference>
<comment type="function">
    <text evidence="2">Pyridoxal 5'-phosphate (PLP)-binding protein, which is involved in PLP homeostasis.</text>
</comment>
<dbReference type="InterPro" id="IPR011078">
    <property type="entry name" value="PyrdxlP_homeostasis"/>
</dbReference>
<gene>
    <name evidence="7" type="ORF">FKV25_05155</name>
</gene>
<keyword evidence="8" id="KW-1185">Reference proteome</keyword>
<dbReference type="InterPro" id="IPR001608">
    <property type="entry name" value="Ala_racemase_N"/>
</dbReference>
<name>A0A508AID4_9GAMM</name>
<evidence type="ECO:0000256" key="2">
    <source>
        <dbReference type="HAMAP-Rule" id="MF_02087"/>
    </source>
</evidence>